<dbReference type="RefSeq" id="WP_406830721.1">
    <property type="nucleotide sequence ID" value="NZ_CP157483.1"/>
</dbReference>
<evidence type="ECO:0000256" key="1">
    <source>
        <dbReference type="SAM" id="MobiDB-lite"/>
    </source>
</evidence>
<dbReference type="AlphaFoldDB" id="A0AAU7JSL2"/>
<dbReference type="InterPro" id="IPR016102">
    <property type="entry name" value="Succinyl-CoA_synth-like"/>
</dbReference>
<feature type="region of interest" description="Disordered" evidence="1">
    <location>
        <begin position="1"/>
        <end position="30"/>
    </location>
</feature>
<dbReference type="SUPFAM" id="SSF52210">
    <property type="entry name" value="Succinyl-CoA synthetase domains"/>
    <property type="match status" value="1"/>
</dbReference>
<reference evidence="2" key="1">
    <citation type="submission" date="2024-05" db="EMBL/GenBank/DDBJ databases">
        <authorList>
            <person name="Kim S."/>
            <person name="Heo J."/>
            <person name="Choi H."/>
            <person name="Choi Y."/>
            <person name="Kwon S.-W."/>
            <person name="Kim Y."/>
        </authorList>
    </citation>
    <scope>NUCLEOTIDE SEQUENCE</scope>
    <source>
        <strain evidence="2">KACC 23699</strain>
    </source>
</reference>
<sequence length="181" mass="18526">MSGPTLKSMSSAVKALGQEPPSAGGRHRRRRVAVVTDEASLGTAAVAALAGTSARAPDLRQQTEMRIRHCAPPAASVRDFVDLTRACSAPSLEAAVGALADDPGCDAVLIALGTDDPARATALVGAARRVGRGHPGTMFAIVCPAVRHDRGHRDHGAADAGEGGHDRGSVLHPGAPPWSER</sequence>
<dbReference type="EMBL" id="CP157483">
    <property type="protein sequence ID" value="XBO43290.1"/>
    <property type="molecule type" value="Genomic_DNA"/>
</dbReference>
<feature type="region of interest" description="Disordered" evidence="1">
    <location>
        <begin position="150"/>
        <end position="181"/>
    </location>
</feature>
<gene>
    <name evidence="2" type="ORF">ABEG17_17240</name>
</gene>
<evidence type="ECO:0000313" key="2">
    <source>
        <dbReference type="EMBL" id="XBO43290.1"/>
    </source>
</evidence>
<feature type="compositionally biased region" description="Basic and acidic residues" evidence="1">
    <location>
        <begin position="150"/>
        <end position="169"/>
    </location>
</feature>
<feature type="compositionally biased region" description="Polar residues" evidence="1">
    <location>
        <begin position="1"/>
        <end position="11"/>
    </location>
</feature>
<name>A0AAU7JSL2_9MICO</name>
<proteinExistence type="predicted"/>
<dbReference type="Gene3D" id="3.40.50.261">
    <property type="entry name" value="Succinyl-CoA synthetase domains"/>
    <property type="match status" value="1"/>
</dbReference>
<organism evidence="2">
    <name type="scientific">Pedococcus sp. KACC 23699</name>
    <dbReference type="NCBI Taxonomy" id="3149228"/>
    <lineage>
        <taxon>Bacteria</taxon>
        <taxon>Bacillati</taxon>
        <taxon>Actinomycetota</taxon>
        <taxon>Actinomycetes</taxon>
        <taxon>Micrococcales</taxon>
        <taxon>Intrasporangiaceae</taxon>
        <taxon>Pedococcus</taxon>
    </lineage>
</organism>
<protein>
    <submittedName>
        <fullName evidence="2">Uncharacterized protein</fullName>
    </submittedName>
</protein>
<accession>A0AAU7JSL2</accession>